<feature type="binding site" evidence="1">
    <location>
        <position position="95"/>
    </location>
    <ligand>
        <name>Zn(2+)</name>
        <dbReference type="ChEBI" id="CHEBI:29105"/>
        <label>1</label>
    </ligand>
</feature>
<feature type="domain" description="Amidohydrolase-related" evidence="3">
    <location>
        <begin position="297"/>
        <end position="377"/>
    </location>
</feature>
<dbReference type="PANTHER" id="PTHR42717">
    <property type="entry name" value="DIHYDROOROTASE-RELATED"/>
    <property type="match status" value="1"/>
</dbReference>
<gene>
    <name evidence="4" type="ORF">CA2015_0910</name>
</gene>
<dbReference type="AlphaFoldDB" id="A0A0H4PC32"/>
<dbReference type="PATRIC" id="fig|320787.5.peg.1012"/>
<dbReference type="Pfam" id="PF01979">
    <property type="entry name" value="Amidohydro_1"/>
    <property type="match status" value="1"/>
</dbReference>
<evidence type="ECO:0000313" key="4">
    <source>
        <dbReference type="EMBL" id="AKP50368.1"/>
    </source>
</evidence>
<dbReference type="Proteomes" id="UP000036520">
    <property type="component" value="Chromosome"/>
</dbReference>
<dbReference type="SUPFAM" id="SSF51556">
    <property type="entry name" value="Metallo-dependent hydrolases"/>
    <property type="match status" value="1"/>
</dbReference>
<name>A0A0H4PC32_9BACT</name>
<dbReference type="PANTHER" id="PTHR42717:SF1">
    <property type="entry name" value="IMIDAZOLONEPROPIONASE AND RELATED AMIDOHYDROLASES"/>
    <property type="match status" value="1"/>
</dbReference>
<dbReference type="InterPro" id="IPR006680">
    <property type="entry name" value="Amidohydro-rel"/>
</dbReference>
<evidence type="ECO:0000256" key="1">
    <source>
        <dbReference type="PIRSR" id="PIRSR039004-1"/>
    </source>
</evidence>
<dbReference type="GO" id="GO:0019213">
    <property type="term" value="F:deacetylase activity"/>
    <property type="evidence" value="ECO:0007669"/>
    <property type="project" value="InterPro"/>
</dbReference>
<dbReference type="KEGG" id="camu:CA2015_0910"/>
<feature type="binding site" evidence="1">
    <location>
        <position position="93"/>
    </location>
    <ligand>
        <name>Zn(2+)</name>
        <dbReference type="ChEBI" id="CHEBI:29105"/>
        <label>1</label>
    </ligand>
</feature>
<protein>
    <submittedName>
        <fullName evidence="4">Amidohydrolase</fullName>
    </submittedName>
</protein>
<dbReference type="Gene3D" id="3.20.20.140">
    <property type="entry name" value="Metal-dependent hydrolases"/>
    <property type="match status" value="1"/>
</dbReference>
<dbReference type="EMBL" id="CP012040">
    <property type="protein sequence ID" value="AKP50368.1"/>
    <property type="molecule type" value="Genomic_DNA"/>
</dbReference>
<dbReference type="SUPFAM" id="SSF51338">
    <property type="entry name" value="Composite domain of metallo-dependent hydrolases"/>
    <property type="match status" value="1"/>
</dbReference>
<feature type="binding site" evidence="1">
    <location>
        <position position="251"/>
    </location>
    <ligand>
        <name>Zn(2+)</name>
        <dbReference type="ChEBI" id="CHEBI:29105"/>
        <label>2</label>
    </ligand>
</feature>
<evidence type="ECO:0000259" key="3">
    <source>
        <dbReference type="Pfam" id="PF01979"/>
    </source>
</evidence>
<proteinExistence type="predicted"/>
<dbReference type="PIRSF" id="PIRSF039004">
    <property type="entry name" value="ADE_EF_0837"/>
    <property type="match status" value="1"/>
</dbReference>
<evidence type="ECO:0000256" key="2">
    <source>
        <dbReference type="PIRSR" id="PIRSR039004-2"/>
    </source>
</evidence>
<organism evidence="4 5">
    <name type="scientific">Cyclobacterium amurskyense</name>
    <dbReference type="NCBI Taxonomy" id="320787"/>
    <lineage>
        <taxon>Bacteria</taxon>
        <taxon>Pseudomonadati</taxon>
        <taxon>Bacteroidota</taxon>
        <taxon>Cytophagia</taxon>
        <taxon>Cytophagales</taxon>
        <taxon>Cyclobacteriaceae</taxon>
        <taxon>Cyclobacterium</taxon>
    </lineage>
</organism>
<sequence length="424" mass="46517">MNSITKLSSHWLKLAFTIILFGFGSLQLIAQQYDLLIKGGHLMDPKNNIDEPMDIAIKGDKIALVQKSISSDLAAEVIDVKGLYVSPGLVDIHTHNFYGLDPKGQYSSGYSAIHPDGYTFPFGVTTVVDTGGSGWRNFVQFKEQVIDRVRTRVLVMLNIVGHGMKGSLYEQNLDDMDPKMTALVAKQYPDYIVGVKVAHYSGHQWEQIDRLVKAGELADIPVMVDFGGANPPLSLETLFMEKLRPGDIYTHIFGGGVPSRQALVDDNGKLRPFIKAAQERGVIYDVGHGGSSFSFKHAIPAIEQGIKPNTISTDSHLSSIMSGMKNMNNVMSKFLNIGMNLQEVVAASTWTPAQVIKRTELGHLSPGAIADIAVFNVLEGDFGFTEKTGIGKMMGKYKIENELTVRSGKVVWDLNGLTAPMWNE</sequence>
<dbReference type="OrthoDB" id="9775607at2"/>
<dbReference type="GO" id="GO:0016810">
    <property type="term" value="F:hydrolase activity, acting on carbon-nitrogen (but not peptide) bonds"/>
    <property type="evidence" value="ECO:0007669"/>
    <property type="project" value="InterPro"/>
</dbReference>
<keyword evidence="5" id="KW-1185">Reference proteome</keyword>
<dbReference type="NCBIfam" id="NF006689">
    <property type="entry name" value="PRK09237.1"/>
    <property type="match status" value="1"/>
</dbReference>
<keyword evidence="4" id="KW-0378">Hydrolase</keyword>
<keyword evidence="1" id="KW-0479">Metal-binding</keyword>
<dbReference type="STRING" id="320787.CA2015_0910"/>
<evidence type="ECO:0000313" key="5">
    <source>
        <dbReference type="Proteomes" id="UP000036520"/>
    </source>
</evidence>
<keyword evidence="1" id="KW-0862">Zinc</keyword>
<feature type="binding site" evidence="1">
    <location>
        <position position="314"/>
    </location>
    <ligand>
        <name>Zn(2+)</name>
        <dbReference type="ChEBI" id="CHEBI:29105"/>
        <label>1</label>
    </ligand>
</feature>
<dbReference type="RefSeq" id="WP_084011640.1">
    <property type="nucleotide sequence ID" value="NZ_CP012040.1"/>
</dbReference>
<dbReference type="GO" id="GO:0046872">
    <property type="term" value="F:metal ion binding"/>
    <property type="evidence" value="ECO:0007669"/>
    <property type="project" value="UniProtKB-KW"/>
</dbReference>
<dbReference type="InterPro" id="IPR020043">
    <property type="entry name" value="Deacetylase_Atu3266-like"/>
</dbReference>
<dbReference type="InterPro" id="IPR011059">
    <property type="entry name" value="Metal-dep_hydrolase_composite"/>
</dbReference>
<feature type="binding site" description="via carbamate group" evidence="1">
    <location>
        <position position="196"/>
    </location>
    <ligand>
        <name>Zn(2+)</name>
        <dbReference type="ChEBI" id="CHEBI:29105"/>
        <label>2</label>
    </ligand>
</feature>
<dbReference type="InterPro" id="IPR032466">
    <property type="entry name" value="Metal_Hydrolase"/>
</dbReference>
<dbReference type="Gene3D" id="2.30.40.10">
    <property type="entry name" value="Urease, subunit C, domain 1"/>
    <property type="match status" value="1"/>
</dbReference>
<reference evidence="4 5" key="1">
    <citation type="submission" date="2015-07" db="EMBL/GenBank/DDBJ databases">
        <authorList>
            <person name="Kim K.M."/>
        </authorList>
    </citation>
    <scope>NUCLEOTIDE SEQUENCE [LARGE SCALE GENOMIC DNA]</scope>
    <source>
        <strain evidence="4 5">KCTC 12363</strain>
    </source>
</reference>
<feature type="modified residue" description="N6-carboxylysine" evidence="2">
    <location>
        <position position="196"/>
    </location>
</feature>
<feature type="binding site" description="via carbamate group" evidence="1">
    <location>
        <position position="196"/>
    </location>
    <ligand>
        <name>Zn(2+)</name>
        <dbReference type="ChEBI" id="CHEBI:29105"/>
        <label>1</label>
    </ligand>
</feature>
<accession>A0A0H4PC32</accession>